<dbReference type="RefSeq" id="WP_269580399.1">
    <property type="nucleotide sequence ID" value="NZ_CP114589.1"/>
</dbReference>
<dbReference type="InterPro" id="IPR038287">
    <property type="entry name" value="Cse2_sf"/>
</dbReference>
<accession>A0AA47LSP5</accession>
<dbReference type="EMBL" id="CP114589">
    <property type="protein sequence ID" value="WBA10383.1"/>
    <property type="molecule type" value="Genomic_DNA"/>
</dbReference>
<organism evidence="1 2">
    <name type="scientific">Salinivibrio kushneri</name>
    <dbReference type="NCBI Taxonomy" id="1908198"/>
    <lineage>
        <taxon>Bacteria</taxon>
        <taxon>Pseudomonadati</taxon>
        <taxon>Pseudomonadota</taxon>
        <taxon>Gammaproteobacteria</taxon>
        <taxon>Vibrionales</taxon>
        <taxon>Vibrionaceae</taxon>
        <taxon>Salinivibrio</taxon>
    </lineage>
</organism>
<dbReference type="CDD" id="cd09731">
    <property type="entry name" value="Cse2_I-E"/>
    <property type="match status" value="1"/>
</dbReference>
<reference evidence="1" key="1">
    <citation type="submission" date="2022-09" db="EMBL/GenBank/DDBJ databases">
        <authorList>
            <person name="Li Z.-J."/>
        </authorList>
    </citation>
    <scope>NUCLEOTIDE SEQUENCE</scope>
    <source>
        <strain evidence="1">TGB11</strain>
        <plasmid evidence="1">unnamed</plasmid>
    </source>
</reference>
<dbReference type="NCBIfam" id="TIGR02548">
    <property type="entry name" value="casB_cse2"/>
    <property type="match status" value="1"/>
</dbReference>
<evidence type="ECO:0000313" key="1">
    <source>
        <dbReference type="EMBL" id="WBA10383.1"/>
    </source>
</evidence>
<dbReference type="Pfam" id="PF09485">
    <property type="entry name" value="CRISPR_Cse2"/>
    <property type="match status" value="1"/>
</dbReference>
<sequence length="185" mass="21222">MDSALQHSVLRWWQSMYLSPNELYKKGITPAPNAQKAQLKRCRDLDAVMLTPGFRALWQSLPALITEHATSSDMECWAAIAGALVHVKHDSAHNLATAAGSKAQSDKSRVSELRFAQLQDTKTPDEFLRRLRRILHQLDHSVLVKSLAKDIYQWFEEHSQFYPRQADKRITVQWAMDYYRAAGTK</sequence>
<dbReference type="InterPro" id="IPR013382">
    <property type="entry name" value="CRISPR-assoc_prot_Cse2"/>
</dbReference>
<gene>
    <name evidence="1" type="primary">casB</name>
    <name evidence="1" type="ORF">N8M53_13585</name>
</gene>
<dbReference type="Gene3D" id="1.10.520.40">
    <property type="entry name" value="CRISPR-associated protein Cse2"/>
    <property type="match status" value="1"/>
</dbReference>
<protein>
    <submittedName>
        <fullName evidence="1">Type I-E CRISPR-associated protein Cse2/CasB</fullName>
    </submittedName>
</protein>
<keyword evidence="1" id="KW-0614">Plasmid</keyword>
<geneLocation type="plasmid" evidence="1 2">
    <name>unnamed</name>
</geneLocation>
<proteinExistence type="predicted"/>
<dbReference type="Proteomes" id="UP001164748">
    <property type="component" value="Plasmid unnamed"/>
</dbReference>
<dbReference type="AlphaFoldDB" id="A0AA47LSP5"/>
<name>A0AA47LSP5_9GAMM</name>
<evidence type="ECO:0000313" key="2">
    <source>
        <dbReference type="Proteomes" id="UP001164748"/>
    </source>
</evidence>